<dbReference type="EMBL" id="JAAWWK010000002">
    <property type="protein sequence ID" value="NKI17203.1"/>
    <property type="molecule type" value="Genomic_DNA"/>
</dbReference>
<protein>
    <submittedName>
        <fullName evidence="1">Glutaredoxin family protein</fullName>
    </submittedName>
</protein>
<dbReference type="Pfam" id="PF05768">
    <property type="entry name" value="Glrx-like"/>
    <property type="match status" value="1"/>
</dbReference>
<gene>
    <name evidence="1" type="ORF">HCU74_07180</name>
</gene>
<comment type="caution">
    <text evidence="1">The sequence shown here is derived from an EMBL/GenBank/DDBJ whole genome shotgun (WGS) entry which is preliminary data.</text>
</comment>
<dbReference type="InterPro" id="IPR036249">
    <property type="entry name" value="Thioredoxin-like_sf"/>
</dbReference>
<keyword evidence="2" id="KW-1185">Reference proteome</keyword>
<sequence>MTQLVLYGTSACHLCELAEQLLVEVLIEYPELVVELVDIADDDALVDLYGTRIPVLERSDGRILCWPFYAVEVVDFAYGGDV</sequence>
<dbReference type="Proteomes" id="UP000765845">
    <property type="component" value="Unassembled WGS sequence"/>
</dbReference>
<evidence type="ECO:0000313" key="2">
    <source>
        <dbReference type="Proteomes" id="UP000765845"/>
    </source>
</evidence>
<name>A0ABX1GDG3_9GAMM</name>
<proteinExistence type="predicted"/>
<reference evidence="1 2" key="1">
    <citation type="submission" date="2020-04" db="EMBL/GenBank/DDBJ databases">
        <authorList>
            <person name="Yoon J."/>
        </authorList>
    </citation>
    <scope>NUCLEOTIDE SEQUENCE [LARGE SCALE GENOMIC DNA]</scope>
    <source>
        <strain evidence="1 2">KMU-166</strain>
    </source>
</reference>
<dbReference type="InterPro" id="IPR008554">
    <property type="entry name" value="Glutaredoxin-like"/>
</dbReference>
<dbReference type="Gene3D" id="3.40.30.10">
    <property type="entry name" value="Glutaredoxin"/>
    <property type="match status" value="1"/>
</dbReference>
<organism evidence="1 2">
    <name type="scientific">Spongiibacter thalassae</name>
    <dbReference type="NCBI Taxonomy" id="2721624"/>
    <lineage>
        <taxon>Bacteria</taxon>
        <taxon>Pseudomonadati</taxon>
        <taxon>Pseudomonadota</taxon>
        <taxon>Gammaproteobacteria</taxon>
        <taxon>Cellvibrionales</taxon>
        <taxon>Spongiibacteraceae</taxon>
        <taxon>Spongiibacter</taxon>
    </lineage>
</organism>
<dbReference type="SUPFAM" id="SSF52833">
    <property type="entry name" value="Thioredoxin-like"/>
    <property type="match status" value="1"/>
</dbReference>
<evidence type="ECO:0000313" key="1">
    <source>
        <dbReference type="EMBL" id="NKI17203.1"/>
    </source>
</evidence>
<accession>A0ABX1GDG3</accession>
<dbReference type="RefSeq" id="WP_168449719.1">
    <property type="nucleotide sequence ID" value="NZ_JAAWWK010000002.1"/>
</dbReference>